<evidence type="ECO:0008006" key="8">
    <source>
        <dbReference type="Google" id="ProtNLM"/>
    </source>
</evidence>
<dbReference type="InterPro" id="IPR000873">
    <property type="entry name" value="AMP-dep_synth/lig_dom"/>
</dbReference>
<dbReference type="Gene3D" id="3.30.300.30">
    <property type="match status" value="1"/>
</dbReference>
<dbReference type="InterPro" id="IPR042099">
    <property type="entry name" value="ANL_N_sf"/>
</dbReference>
<evidence type="ECO:0000313" key="6">
    <source>
        <dbReference type="EMBL" id="CAH1108543.1"/>
    </source>
</evidence>
<dbReference type="InterPro" id="IPR045851">
    <property type="entry name" value="AMP-bd_C_sf"/>
</dbReference>
<dbReference type="Pfam" id="PF00501">
    <property type="entry name" value="AMP-binding"/>
    <property type="match status" value="1"/>
</dbReference>
<feature type="domain" description="AMP-dependent synthetase/ligase" evidence="4">
    <location>
        <begin position="61"/>
        <end position="436"/>
    </location>
</feature>
<dbReference type="InterPro" id="IPR020845">
    <property type="entry name" value="AMP-binding_CS"/>
</dbReference>
<dbReference type="EMBL" id="OV651815">
    <property type="protein sequence ID" value="CAH1108543.1"/>
    <property type="molecule type" value="Genomic_DNA"/>
</dbReference>
<dbReference type="GO" id="GO:0046949">
    <property type="term" value="P:fatty-acyl-CoA biosynthetic process"/>
    <property type="evidence" value="ECO:0007669"/>
    <property type="project" value="TreeGrafter"/>
</dbReference>
<dbReference type="PANTHER" id="PTHR24096">
    <property type="entry name" value="LONG-CHAIN-FATTY-ACID--COA LIGASE"/>
    <property type="match status" value="1"/>
</dbReference>
<dbReference type="OrthoDB" id="10253869at2759"/>
<evidence type="ECO:0000259" key="4">
    <source>
        <dbReference type="Pfam" id="PF00501"/>
    </source>
</evidence>
<dbReference type="Gene3D" id="3.40.50.12780">
    <property type="entry name" value="N-terminal domain of ligase-like"/>
    <property type="match status" value="1"/>
</dbReference>
<accession>A0A9P0GCQ5</accession>
<protein>
    <recommendedName>
        <fullName evidence="8">4-coumarate--CoA ligase</fullName>
    </recommendedName>
</protein>
<dbReference type="AlphaFoldDB" id="A0A9P0GCQ5"/>
<organism evidence="6 7">
    <name type="scientific">Psylliodes chrysocephalus</name>
    <dbReference type="NCBI Taxonomy" id="3402493"/>
    <lineage>
        <taxon>Eukaryota</taxon>
        <taxon>Metazoa</taxon>
        <taxon>Ecdysozoa</taxon>
        <taxon>Arthropoda</taxon>
        <taxon>Hexapoda</taxon>
        <taxon>Insecta</taxon>
        <taxon>Pterygota</taxon>
        <taxon>Neoptera</taxon>
        <taxon>Endopterygota</taxon>
        <taxon>Coleoptera</taxon>
        <taxon>Polyphaga</taxon>
        <taxon>Cucujiformia</taxon>
        <taxon>Chrysomeloidea</taxon>
        <taxon>Chrysomelidae</taxon>
        <taxon>Galerucinae</taxon>
        <taxon>Alticini</taxon>
        <taxon>Psylliodes</taxon>
    </lineage>
</organism>
<evidence type="ECO:0000256" key="1">
    <source>
        <dbReference type="ARBA" id="ARBA00004275"/>
    </source>
</evidence>
<proteinExistence type="inferred from homology"/>
<dbReference type="Pfam" id="PF13193">
    <property type="entry name" value="AMP-binding_C"/>
    <property type="match status" value="1"/>
</dbReference>
<keyword evidence="7" id="KW-1185">Reference proteome</keyword>
<evidence type="ECO:0000259" key="5">
    <source>
        <dbReference type="Pfam" id="PF13193"/>
    </source>
</evidence>
<feature type="non-terminal residue" evidence="6">
    <location>
        <position position="575"/>
    </location>
</feature>
<dbReference type="GO" id="GO:0005777">
    <property type="term" value="C:peroxisome"/>
    <property type="evidence" value="ECO:0007669"/>
    <property type="project" value="UniProtKB-SubCell"/>
</dbReference>
<dbReference type="CDD" id="cd05911">
    <property type="entry name" value="Firefly_Luc_like"/>
    <property type="match status" value="1"/>
</dbReference>
<sequence length="575" mass="63693">MSLIRKIVVKECNKRLFAPISSTYRNGYATDCKNGILASGLQDIEIPRISLSDYVFENVGKWEKCVAIECGVTGRKYTYGQIRTKSKNFGAALRKKFKLEKNDVIAVLLPNVPEFPIVTLGALRAGFICTTVNPIYTPEEVSRQLVDSSVKIIITLNELWPLADAAANLARRKLPIVTIASMQGQATPKGAANFAELADNENDIPNVSIAAEDLAFLPYSSGTTGLPKGVQLTNYNIVTNSMQLEHPEVQVSRTNTPDHQDITTAVLPFFHIYGFTVLCIFQLRIGAKIVTLPKFTPELYIDSLKKHKPHMLYLAPPIAIFLAKFPYISSEDFCSVRGIVNGAASLGPLDASKLVEKIKRDVPILQGYGLTETSPTVTSTRLSDYYKEECKGSIGLPLPNTTVKVINPEDASGTPLGPNQLGELLVKGPQVTKGYLNRPEETEKMFLDGWMRTGDMMYYNEKGFLFVKDRLKELIKVKGYQVAPAELEEIIRDFPDVVDAAVIGIPHQIYGESPRAYIVPRVDSKIDVKKLNDYVNSKVAPYKQLKGGISVVDSIPKNASGKILRRQLKVMFEKE</sequence>
<comment type="subcellular location">
    <subcellularLocation>
        <location evidence="1">Peroxisome</location>
    </subcellularLocation>
</comment>
<dbReference type="GO" id="GO:0004467">
    <property type="term" value="F:long-chain fatty acid-CoA ligase activity"/>
    <property type="evidence" value="ECO:0007669"/>
    <property type="project" value="TreeGrafter"/>
</dbReference>
<dbReference type="Proteomes" id="UP001153636">
    <property type="component" value="Chromosome 3"/>
</dbReference>
<dbReference type="FunFam" id="3.30.300.30:FF:000007">
    <property type="entry name" value="4-coumarate--CoA ligase 2"/>
    <property type="match status" value="1"/>
</dbReference>
<evidence type="ECO:0000256" key="2">
    <source>
        <dbReference type="ARBA" id="ARBA00006432"/>
    </source>
</evidence>
<reference evidence="6" key="1">
    <citation type="submission" date="2022-01" db="EMBL/GenBank/DDBJ databases">
        <authorList>
            <person name="King R."/>
        </authorList>
    </citation>
    <scope>NUCLEOTIDE SEQUENCE</scope>
</reference>
<dbReference type="PROSITE" id="PS00455">
    <property type="entry name" value="AMP_BINDING"/>
    <property type="match status" value="1"/>
</dbReference>
<gene>
    <name evidence="6" type="ORF">PSYICH_LOCUS8613</name>
</gene>
<dbReference type="PANTHER" id="PTHR24096:SF422">
    <property type="entry name" value="BCDNA.GH02901"/>
    <property type="match status" value="1"/>
</dbReference>
<evidence type="ECO:0000256" key="3">
    <source>
        <dbReference type="ARBA" id="ARBA00023140"/>
    </source>
</evidence>
<dbReference type="SUPFAM" id="SSF56801">
    <property type="entry name" value="Acetyl-CoA synthetase-like"/>
    <property type="match status" value="1"/>
</dbReference>
<evidence type="ECO:0000313" key="7">
    <source>
        <dbReference type="Proteomes" id="UP001153636"/>
    </source>
</evidence>
<comment type="similarity">
    <text evidence="2">Belongs to the ATP-dependent AMP-binding enzyme family.</text>
</comment>
<name>A0A9P0GCQ5_9CUCU</name>
<feature type="domain" description="AMP-binding enzyme C-terminal" evidence="5">
    <location>
        <begin position="486"/>
        <end position="562"/>
    </location>
</feature>
<keyword evidence="3" id="KW-0576">Peroxisome</keyword>
<dbReference type="InterPro" id="IPR025110">
    <property type="entry name" value="AMP-bd_C"/>
</dbReference>